<evidence type="ECO:0000256" key="3">
    <source>
        <dbReference type="ARBA" id="ARBA00022989"/>
    </source>
</evidence>
<evidence type="ECO:0000256" key="4">
    <source>
        <dbReference type="ARBA" id="ARBA00023136"/>
    </source>
</evidence>
<keyword evidence="7" id="KW-0645">Protease</keyword>
<feature type="transmembrane region" description="Helical" evidence="5">
    <location>
        <begin position="200"/>
        <end position="218"/>
    </location>
</feature>
<feature type="transmembrane region" description="Helical" evidence="5">
    <location>
        <begin position="227"/>
        <end position="255"/>
    </location>
</feature>
<evidence type="ECO:0000256" key="2">
    <source>
        <dbReference type="ARBA" id="ARBA00022692"/>
    </source>
</evidence>
<dbReference type="GO" id="GO:0016020">
    <property type="term" value="C:membrane"/>
    <property type="evidence" value="ECO:0007669"/>
    <property type="project" value="UniProtKB-SubCell"/>
</dbReference>
<proteinExistence type="predicted"/>
<comment type="caution">
    <text evidence="7">The sequence shown here is derived from an EMBL/GenBank/DDBJ whole genome shotgun (WGS) entry which is preliminary data.</text>
</comment>
<dbReference type="RefSeq" id="WP_133764413.1">
    <property type="nucleotide sequence ID" value="NZ_BAAARP010000001.1"/>
</dbReference>
<name>A0A4R7FQB6_9MICO</name>
<dbReference type="EMBL" id="SOAM01000001">
    <property type="protein sequence ID" value="TDS79886.1"/>
    <property type="molecule type" value="Genomic_DNA"/>
</dbReference>
<feature type="transmembrane region" description="Helical" evidence="5">
    <location>
        <begin position="177"/>
        <end position="194"/>
    </location>
</feature>
<gene>
    <name evidence="7" type="ORF">CLV52_0432</name>
</gene>
<feature type="domain" description="Peptidase S54 rhomboid" evidence="6">
    <location>
        <begin position="131"/>
        <end position="261"/>
    </location>
</feature>
<dbReference type="InterPro" id="IPR035952">
    <property type="entry name" value="Rhomboid-like_sf"/>
</dbReference>
<keyword evidence="4 5" id="KW-0472">Membrane</keyword>
<keyword evidence="3 5" id="KW-1133">Transmembrane helix</keyword>
<comment type="subcellular location">
    <subcellularLocation>
        <location evidence="1">Membrane</location>
        <topology evidence="1">Multi-pass membrane protein</topology>
    </subcellularLocation>
</comment>
<keyword evidence="2 5" id="KW-0812">Transmembrane</keyword>
<reference evidence="7 8" key="1">
    <citation type="submission" date="2019-03" db="EMBL/GenBank/DDBJ databases">
        <title>Genomic Encyclopedia of Archaeal and Bacterial Type Strains, Phase II (KMG-II): from individual species to whole genera.</title>
        <authorList>
            <person name="Goeker M."/>
        </authorList>
    </citation>
    <scope>NUCLEOTIDE SEQUENCE [LARGE SCALE GENOMIC DNA]</scope>
    <source>
        <strain evidence="7 8">DSM 24782</strain>
    </source>
</reference>
<evidence type="ECO:0000313" key="8">
    <source>
        <dbReference type="Proteomes" id="UP000295344"/>
    </source>
</evidence>
<sequence length="298" mass="31209">MSDGTRALETDPSVCYRHPGRQSWVLCQRCGRTVCPECQIQAPVGVHCPECVAETSGGVAWRPAHDVTPLAKPKRRRQPGRVRSMLAGASSSGTAVASQTILVAYAALFLVGLVTNNLPAQWLGGLPGTAWQLWRFVTAPLTYPAGLDISILFAALSGVFWWLTAPQLERMLGMRRFLGVVAVASIIGTAGMLLSGGAAFGLTAPLFGLFAALLVEVWGDPRARTQILVITAINLLFALTGGGLPALVGGIIGGAGTVYLLQSGPSRGWKPRTPVLIIAGVCALLVVLAVLRGGLPVL</sequence>
<evidence type="ECO:0000259" key="6">
    <source>
        <dbReference type="Pfam" id="PF01694"/>
    </source>
</evidence>
<evidence type="ECO:0000313" key="7">
    <source>
        <dbReference type="EMBL" id="TDS79886.1"/>
    </source>
</evidence>
<dbReference type="GO" id="GO:0004252">
    <property type="term" value="F:serine-type endopeptidase activity"/>
    <property type="evidence" value="ECO:0007669"/>
    <property type="project" value="InterPro"/>
</dbReference>
<dbReference type="OrthoDB" id="9807874at2"/>
<feature type="transmembrane region" description="Helical" evidence="5">
    <location>
        <begin position="85"/>
        <end position="114"/>
    </location>
</feature>
<dbReference type="Proteomes" id="UP000295344">
    <property type="component" value="Unassembled WGS sequence"/>
</dbReference>
<feature type="transmembrane region" description="Helical" evidence="5">
    <location>
        <begin position="141"/>
        <end position="165"/>
    </location>
</feature>
<protein>
    <submittedName>
        <fullName evidence="7">Membrane associated rhomboid family serine protease</fullName>
    </submittedName>
</protein>
<dbReference type="GO" id="GO:0006508">
    <property type="term" value="P:proteolysis"/>
    <property type="evidence" value="ECO:0007669"/>
    <property type="project" value="UniProtKB-KW"/>
</dbReference>
<accession>A0A4R7FQB6</accession>
<feature type="transmembrane region" description="Helical" evidence="5">
    <location>
        <begin position="275"/>
        <end position="295"/>
    </location>
</feature>
<keyword evidence="7" id="KW-0378">Hydrolase</keyword>
<evidence type="ECO:0000256" key="5">
    <source>
        <dbReference type="SAM" id="Phobius"/>
    </source>
</evidence>
<dbReference type="SUPFAM" id="SSF144091">
    <property type="entry name" value="Rhomboid-like"/>
    <property type="match status" value="1"/>
</dbReference>
<evidence type="ECO:0000256" key="1">
    <source>
        <dbReference type="ARBA" id="ARBA00004141"/>
    </source>
</evidence>
<organism evidence="7 8">
    <name type="scientific">Amnibacterium kyonggiense</name>
    <dbReference type="NCBI Taxonomy" id="595671"/>
    <lineage>
        <taxon>Bacteria</taxon>
        <taxon>Bacillati</taxon>
        <taxon>Actinomycetota</taxon>
        <taxon>Actinomycetes</taxon>
        <taxon>Micrococcales</taxon>
        <taxon>Microbacteriaceae</taxon>
        <taxon>Amnibacterium</taxon>
    </lineage>
</organism>
<dbReference type="AlphaFoldDB" id="A0A4R7FQB6"/>
<keyword evidence="8" id="KW-1185">Reference proteome</keyword>
<dbReference type="Pfam" id="PF01694">
    <property type="entry name" value="Rhomboid"/>
    <property type="match status" value="1"/>
</dbReference>
<dbReference type="InterPro" id="IPR022764">
    <property type="entry name" value="Peptidase_S54_rhomboid_dom"/>
</dbReference>